<organism evidence="1 2">
    <name type="scientific">Piloderma croceum (strain F 1598)</name>
    <dbReference type="NCBI Taxonomy" id="765440"/>
    <lineage>
        <taxon>Eukaryota</taxon>
        <taxon>Fungi</taxon>
        <taxon>Dikarya</taxon>
        <taxon>Basidiomycota</taxon>
        <taxon>Agaricomycotina</taxon>
        <taxon>Agaricomycetes</taxon>
        <taxon>Agaricomycetidae</taxon>
        <taxon>Atheliales</taxon>
        <taxon>Atheliaceae</taxon>
        <taxon>Piloderma</taxon>
    </lineage>
</organism>
<dbReference type="EMBL" id="KN832971">
    <property type="protein sequence ID" value="KIM91283.1"/>
    <property type="molecule type" value="Genomic_DNA"/>
</dbReference>
<dbReference type="STRING" id="765440.A0A0C3BXK6"/>
<dbReference type="HOGENOM" id="CLU_018544_12_0_1"/>
<dbReference type="OrthoDB" id="3365698at2759"/>
<dbReference type="Gene3D" id="3.80.10.10">
    <property type="entry name" value="Ribonuclease Inhibitor"/>
    <property type="match status" value="1"/>
</dbReference>
<name>A0A0C3BXK6_PILCF</name>
<protein>
    <submittedName>
        <fullName evidence="1">Uncharacterized protein</fullName>
    </submittedName>
</protein>
<gene>
    <name evidence="1" type="ORF">PILCRDRAFT_810534</name>
</gene>
<sequence length="540" mass="60816">MATSTPLSIPCRHCGMPAIEVPGLPLCSWPVAWCNHTEEPSQAIEIRQIISVAQAHVSRIEEDLARLQILQTQLVHKRNEALACVDQHKYLLSPIRRLPAELLAVIFSFCLPTRSEQFDLRSEEEDLWRKRYFSINCREAPLLLGRVCRLWRAVALSTPSLWSSFSTAMIDTSMPHHTTSGAQTFLSRSGACPLSLSFGLGLATRALRNVVNTFASHSRRWQSLDLRVERMDVITELNQVKGAIPLLETLTLRVDGRYSSSDQCPFRGIFEVAPSLRKFHLSSKLQPLQIKIPWSQLTCFIWTGWSEHLEDYTNILRSCPNLTYCSFHFIPEPDNITQDLHVTHPNLRALFISYPTGLIGFLGCITLPALRALRLAGRTQPPLSGAPFALLFQRSSCVLDVAILEIYPVENLIECLETMPGLTQLELNTPLNYIAFVKVMQRLTYELPGNPRLCPHLQAISLPKDSSLDPPALFAFLKSRRKPKSFTSQVTLLQSIEIVSSSMPEMDLFVGLQRFRDEGLLVSVNDARGVSWFSKVAEVL</sequence>
<dbReference type="Proteomes" id="UP000054166">
    <property type="component" value="Unassembled WGS sequence"/>
</dbReference>
<reference evidence="1 2" key="1">
    <citation type="submission" date="2014-04" db="EMBL/GenBank/DDBJ databases">
        <authorList>
            <consortium name="DOE Joint Genome Institute"/>
            <person name="Kuo A."/>
            <person name="Tarkka M."/>
            <person name="Buscot F."/>
            <person name="Kohler A."/>
            <person name="Nagy L.G."/>
            <person name="Floudas D."/>
            <person name="Copeland A."/>
            <person name="Barry K.W."/>
            <person name="Cichocki N."/>
            <person name="Veneault-Fourrey C."/>
            <person name="LaButti K."/>
            <person name="Lindquist E.A."/>
            <person name="Lipzen A."/>
            <person name="Lundell T."/>
            <person name="Morin E."/>
            <person name="Murat C."/>
            <person name="Sun H."/>
            <person name="Tunlid A."/>
            <person name="Henrissat B."/>
            <person name="Grigoriev I.V."/>
            <person name="Hibbett D.S."/>
            <person name="Martin F."/>
            <person name="Nordberg H.P."/>
            <person name="Cantor M.N."/>
            <person name="Hua S.X."/>
        </authorList>
    </citation>
    <scope>NUCLEOTIDE SEQUENCE [LARGE SCALE GENOMIC DNA]</scope>
    <source>
        <strain evidence="1 2">F 1598</strain>
    </source>
</reference>
<dbReference type="InterPro" id="IPR032675">
    <property type="entry name" value="LRR_dom_sf"/>
</dbReference>
<dbReference type="InParanoid" id="A0A0C3BXK6"/>
<evidence type="ECO:0000313" key="2">
    <source>
        <dbReference type="Proteomes" id="UP000054166"/>
    </source>
</evidence>
<dbReference type="AlphaFoldDB" id="A0A0C3BXK6"/>
<dbReference type="Gene3D" id="1.20.1280.50">
    <property type="match status" value="1"/>
</dbReference>
<accession>A0A0C3BXK6</accession>
<reference evidence="2" key="2">
    <citation type="submission" date="2015-01" db="EMBL/GenBank/DDBJ databases">
        <title>Evolutionary Origins and Diversification of the Mycorrhizal Mutualists.</title>
        <authorList>
            <consortium name="DOE Joint Genome Institute"/>
            <consortium name="Mycorrhizal Genomics Consortium"/>
            <person name="Kohler A."/>
            <person name="Kuo A."/>
            <person name="Nagy L.G."/>
            <person name="Floudas D."/>
            <person name="Copeland A."/>
            <person name="Barry K.W."/>
            <person name="Cichocki N."/>
            <person name="Veneault-Fourrey C."/>
            <person name="LaButti K."/>
            <person name="Lindquist E.A."/>
            <person name="Lipzen A."/>
            <person name="Lundell T."/>
            <person name="Morin E."/>
            <person name="Murat C."/>
            <person name="Riley R."/>
            <person name="Ohm R."/>
            <person name="Sun H."/>
            <person name="Tunlid A."/>
            <person name="Henrissat B."/>
            <person name="Grigoriev I.V."/>
            <person name="Hibbett D.S."/>
            <person name="Martin F."/>
        </authorList>
    </citation>
    <scope>NUCLEOTIDE SEQUENCE [LARGE SCALE GENOMIC DNA]</scope>
    <source>
        <strain evidence="2">F 1598</strain>
    </source>
</reference>
<proteinExistence type="predicted"/>
<evidence type="ECO:0000313" key="1">
    <source>
        <dbReference type="EMBL" id="KIM91283.1"/>
    </source>
</evidence>
<keyword evidence="2" id="KW-1185">Reference proteome</keyword>